<comment type="cofactor">
    <cofactor evidence="1">
        <name>FAD</name>
        <dbReference type="ChEBI" id="CHEBI:57692"/>
    </cofactor>
</comment>
<dbReference type="Gene3D" id="3.50.50.60">
    <property type="entry name" value="FAD/NAD(P)-binding domain"/>
    <property type="match status" value="2"/>
</dbReference>
<dbReference type="Proteomes" id="UP000244338">
    <property type="component" value="Unassembled WGS sequence"/>
</dbReference>
<feature type="domain" description="FAD/NAD(P)-binding" evidence="6">
    <location>
        <begin position="9"/>
        <end position="246"/>
    </location>
</feature>
<dbReference type="SUPFAM" id="SSF51905">
    <property type="entry name" value="FAD/NAD(P)-binding domain"/>
    <property type="match status" value="1"/>
</dbReference>
<accession>A0A2R6Y5J3</accession>
<dbReference type="GO" id="GO:0016491">
    <property type="term" value="F:oxidoreductase activity"/>
    <property type="evidence" value="ECO:0007669"/>
    <property type="project" value="UniProtKB-KW"/>
</dbReference>
<evidence type="ECO:0000259" key="6">
    <source>
        <dbReference type="Pfam" id="PF07992"/>
    </source>
</evidence>
<evidence type="ECO:0000313" key="8">
    <source>
        <dbReference type="Proteomes" id="UP000244338"/>
    </source>
</evidence>
<dbReference type="PANTHER" id="PTHR48105">
    <property type="entry name" value="THIOREDOXIN REDUCTASE 1-RELATED-RELATED"/>
    <property type="match status" value="1"/>
</dbReference>
<evidence type="ECO:0000256" key="5">
    <source>
        <dbReference type="SAM" id="Phobius"/>
    </source>
</evidence>
<keyword evidence="5" id="KW-0472">Membrane</keyword>
<dbReference type="Pfam" id="PF07992">
    <property type="entry name" value="Pyr_redox_2"/>
    <property type="match status" value="1"/>
</dbReference>
<feature type="transmembrane region" description="Helical" evidence="5">
    <location>
        <begin position="6"/>
        <end position="26"/>
    </location>
</feature>
<evidence type="ECO:0000256" key="1">
    <source>
        <dbReference type="ARBA" id="ARBA00001974"/>
    </source>
</evidence>
<evidence type="ECO:0000313" key="7">
    <source>
        <dbReference type="EMBL" id="PTQ57942.1"/>
    </source>
</evidence>
<comment type="caution">
    <text evidence="7">The sequence shown here is derived from an EMBL/GenBank/DDBJ whole genome shotgun (WGS) entry which is preliminary data.</text>
</comment>
<dbReference type="PRINTS" id="PR00368">
    <property type="entry name" value="FADPNR"/>
</dbReference>
<dbReference type="EMBL" id="PEBX01000001">
    <property type="protein sequence ID" value="PTQ57942.1"/>
    <property type="molecule type" value="Genomic_DNA"/>
</dbReference>
<sequence length="316" mass="34236">MDDRAPFPLIIIGGGPAGISAAIWAARLGLKPLLLEKNEYLGGQVRHIRGSIVDYLGHIFPSGEKLTEKMGHHLAAFPVDVRTGVRVEHITDDGTTYTLTLSGADRPRMTSQAVIIATGAQPRRLNVPGFDAVERDQHLSTSKDAPSFSGKRVAIIGGGDRAVEGAVNVQPYARSVHLIVRSDELRARRRLVDKLSGKPNITIHTLTQVREIIPSSDGKRLTLVHEKVGVSSLLVDYVLARIGMTAVLPPGAKERVGQGGFFLAGDCTTDAPFRSIATAVGDGMHAAKRAVFYLEAIERMQERMQTEKTLKPQSTR</sequence>
<comment type="subunit">
    <text evidence="2">Homodimer.</text>
</comment>
<organism evidence="7 8">
    <name type="scientific">Candidatus Carbonibacillus altaicus</name>
    <dbReference type="NCBI Taxonomy" id="2163959"/>
    <lineage>
        <taxon>Bacteria</taxon>
        <taxon>Bacillati</taxon>
        <taxon>Bacillota</taxon>
        <taxon>Bacilli</taxon>
        <taxon>Bacillales</taxon>
        <taxon>Candidatus Carbonibacillus</taxon>
    </lineage>
</organism>
<dbReference type="InterPro" id="IPR023753">
    <property type="entry name" value="FAD/NAD-binding_dom"/>
</dbReference>
<evidence type="ECO:0000256" key="2">
    <source>
        <dbReference type="ARBA" id="ARBA00011738"/>
    </source>
</evidence>
<name>A0A2R6Y5J3_9BACL</name>
<reference evidence="8" key="1">
    <citation type="journal article" date="2018" name="Sci. Rep.">
        <title>Lignite coal burning seam in the remote Altai Mountains harbors a hydrogen-driven thermophilic microbial community.</title>
        <authorList>
            <person name="Kadnikov V.V."/>
            <person name="Mardanov A.V."/>
            <person name="Ivasenko D.A."/>
            <person name="Antsiferov D.V."/>
            <person name="Beletsky A.V."/>
            <person name="Karnachuk O.V."/>
            <person name="Ravin N.V."/>
        </authorList>
    </citation>
    <scope>NUCLEOTIDE SEQUENCE [LARGE SCALE GENOMIC DNA]</scope>
</reference>
<dbReference type="PRINTS" id="PR00469">
    <property type="entry name" value="PNDRDTASEII"/>
</dbReference>
<evidence type="ECO:0000256" key="4">
    <source>
        <dbReference type="ARBA" id="ARBA00023002"/>
    </source>
</evidence>
<keyword evidence="3" id="KW-0285">Flavoprotein</keyword>
<keyword evidence="4" id="KW-0560">Oxidoreductase</keyword>
<dbReference type="InterPro" id="IPR050097">
    <property type="entry name" value="Ferredoxin-NADP_redctase_2"/>
</dbReference>
<keyword evidence="5" id="KW-1133">Transmembrane helix</keyword>
<proteinExistence type="predicted"/>
<keyword evidence="5" id="KW-0812">Transmembrane</keyword>
<protein>
    <submittedName>
        <fullName evidence="7">Thioredoxin reductase</fullName>
    </submittedName>
</protein>
<dbReference type="AlphaFoldDB" id="A0A2R6Y5J3"/>
<evidence type="ECO:0000256" key="3">
    <source>
        <dbReference type="ARBA" id="ARBA00022630"/>
    </source>
</evidence>
<gene>
    <name evidence="7" type="ORF">BSOLF_0453</name>
</gene>
<dbReference type="InterPro" id="IPR036188">
    <property type="entry name" value="FAD/NAD-bd_sf"/>
</dbReference>